<comment type="caution">
    <text evidence="1">The sequence shown here is derived from an EMBL/GenBank/DDBJ whole genome shotgun (WGS) entry which is preliminary data.</text>
</comment>
<protein>
    <submittedName>
        <fullName evidence="1">Uncharacterized protein</fullName>
    </submittedName>
</protein>
<sequence>MFGLVRVGVGIPPAAVGGAGLGVTDLAPGHPVVVVHQATLGPDDGMAGGGPPPPYSVSGRNLRFRGWCADE</sequence>
<dbReference type="Proteomes" id="UP000647017">
    <property type="component" value="Unassembled WGS sequence"/>
</dbReference>
<name>A0ABQ4I3Q8_9ACTN</name>
<accession>A0ABQ4I3Q8</accession>
<gene>
    <name evidence="1" type="ORF">Van01_56400</name>
</gene>
<keyword evidence="2" id="KW-1185">Reference proteome</keyword>
<reference evidence="1 2" key="1">
    <citation type="submission" date="2021-01" db="EMBL/GenBank/DDBJ databases">
        <title>Whole genome shotgun sequence of Verrucosispora andamanensis NBRC 109075.</title>
        <authorList>
            <person name="Komaki H."/>
            <person name="Tamura T."/>
        </authorList>
    </citation>
    <scope>NUCLEOTIDE SEQUENCE [LARGE SCALE GENOMIC DNA]</scope>
    <source>
        <strain evidence="1 2">NBRC 109075</strain>
    </source>
</reference>
<organism evidence="1 2">
    <name type="scientific">Micromonospora andamanensis</name>
    <dbReference type="NCBI Taxonomy" id="1287068"/>
    <lineage>
        <taxon>Bacteria</taxon>
        <taxon>Bacillati</taxon>
        <taxon>Actinomycetota</taxon>
        <taxon>Actinomycetes</taxon>
        <taxon>Micromonosporales</taxon>
        <taxon>Micromonosporaceae</taxon>
        <taxon>Micromonospora</taxon>
    </lineage>
</organism>
<evidence type="ECO:0000313" key="2">
    <source>
        <dbReference type="Proteomes" id="UP000647017"/>
    </source>
</evidence>
<dbReference type="EMBL" id="BOOZ01000051">
    <property type="protein sequence ID" value="GIJ12426.1"/>
    <property type="molecule type" value="Genomic_DNA"/>
</dbReference>
<evidence type="ECO:0000313" key="1">
    <source>
        <dbReference type="EMBL" id="GIJ12426.1"/>
    </source>
</evidence>
<proteinExistence type="predicted"/>